<evidence type="ECO:0000313" key="1">
    <source>
        <dbReference type="EMBL" id="PYD79963.1"/>
    </source>
</evidence>
<name>A0A318R2H5_9PROT</name>
<comment type="caution">
    <text evidence="1">The sequence shown here is derived from an EMBL/GenBank/DDBJ whole genome shotgun (WGS) entry which is preliminary data.</text>
</comment>
<protein>
    <submittedName>
        <fullName evidence="1">Uncharacterized protein</fullName>
    </submittedName>
</protein>
<evidence type="ECO:0000313" key="2">
    <source>
        <dbReference type="Proteomes" id="UP000247814"/>
    </source>
</evidence>
<reference evidence="1 2" key="1">
    <citation type="submission" date="2017-07" db="EMBL/GenBank/DDBJ databases">
        <title>A draft genome sequence of Komagataeibacter sucrofermentans LMG 18788.</title>
        <authorList>
            <person name="Skraban J."/>
            <person name="Cleenwerck I."/>
            <person name="Vandamme P."/>
            <person name="Trcek J."/>
        </authorList>
    </citation>
    <scope>NUCLEOTIDE SEQUENCE [LARGE SCALE GENOMIC DNA]</scope>
    <source>
        <strain evidence="1 2">LMG 18788</strain>
    </source>
</reference>
<proteinExistence type="predicted"/>
<dbReference type="EMBL" id="NKUA01000005">
    <property type="protein sequence ID" value="PYD79963.1"/>
    <property type="molecule type" value="Genomic_DNA"/>
</dbReference>
<sequence length="87" mass="10028">MIRFLLVKLGRAMERAGYEFARTPDMPPPITVKEFLLRERIRNLSISLATPDLSPERNRQAKNQLDHLQRSLSALERQRLSAAGLQE</sequence>
<dbReference type="AlphaFoldDB" id="A0A318R2H5"/>
<accession>A0A318R2H5</accession>
<keyword evidence="2" id="KW-1185">Reference proteome</keyword>
<organism evidence="1 2">
    <name type="scientific">Komagataeibacter sucrofermentans</name>
    <dbReference type="NCBI Taxonomy" id="1053551"/>
    <lineage>
        <taxon>Bacteria</taxon>
        <taxon>Pseudomonadati</taxon>
        <taxon>Pseudomonadota</taxon>
        <taxon>Alphaproteobacteria</taxon>
        <taxon>Acetobacterales</taxon>
        <taxon>Acetobacteraceae</taxon>
        <taxon>Komagataeibacter</taxon>
    </lineage>
</organism>
<dbReference type="Proteomes" id="UP000247814">
    <property type="component" value="Unassembled WGS sequence"/>
</dbReference>
<dbReference type="RefSeq" id="WP_110568337.1">
    <property type="nucleotide sequence ID" value="NZ_CP137147.1"/>
</dbReference>
<gene>
    <name evidence="1" type="ORF">CFR77_05485</name>
</gene>